<reference evidence="1 2" key="1">
    <citation type="submission" date="2005-12" db="EMBL/GenBank/DDBJ databases">
        <authorList>
            <person name="Moran M.A."/>
            <person name="Ferriera S."/>
            <person name="Johnson J."/>
            <person name="Kravitz S."/>
            <person name="Halpern A."/>
            <person name="Remington K."/>
            <person name="Beeson K."/>
            <person name="Tran B."/>
            <person name="Rogers Y.-H."/>
            <person name="Friedman R."/>
            <person name="Venter J.C."/>
        </authorList>
    </citation>
    <scope>NUCLEOTIDE SEQUENCE [LARGE SCALE GENOMIC DNA]</scope>
    <source>
        <strain evidence="2">ATCC BAA-591 / DSM 15170 / ISM</strain>
    </source>
</reference>
<dbReference type="eggNOG" id="ENOG502ZGQN">
    <property type="taxonomic scope" value="Bacteria"/>
</dbReference>
<dbReference type="AlphaFoldDB" id="A3SS01"/>
<dbReference type="HOGENOM" id="CLU_129281_0_0_5"/>
<dbReference type="Proteomes" id="UP000005954">
    <property type="component" value="Unassembled WGS sequence"/>
</dbReference>
<organism evidence="1 2">
    <name type="scientific">Roseovarius nubinhibens (strain ATCC BAA-591 / DSM 15170 / ISM)</name>
    <dbReference type="NCBI Taxonomy" id="89187"/>
    <lineage>
        <taxon>Bacteria</taxon>
        <taxon>Pseudomonadati</taxon>
        <taxon>Pseudomonadota</taxon>
        <taxon>Alphaproteobacteria</taxon>
        <taxon>Rhodobacterales</taxon>
        <taxon>Roseobacteraceae</taxon>
        <taxon>Roseovarius</taxon>
    </lineage>
</organism>
<accession>A3SS01</accession>
<proteinExistence type="predicted"/>
<keyword evidence="2" id="KW-1185">Reference proteome</keyword>
<dbReference type="EMBL" id="AALY01000005">
    <property type="protein sequence ID" value="EAP75032.1"/>
    <property type="molecule type" value="Genomic_DNA"/>
</dbReference>
<evidence type="ECO:0000313" key="2">
    <source>
        <dbReference type="Proteomes" id="UP000005954"/>
    </source>
</evidence>
<gene>
    <name evidence="1" type="ORF">ISM_17780</name>
</gene>
<dbReference type="STRING" id="89187.ISM_17780"/>
<evidence type="ECO:0000313" key="1">
    <source>
        <dbReference type="EMBL" id="EAP75032.1"/>
    </source>
</evidence>
<name>A3SS01_ROSNI</name>
<protein>
    <submittedName>
        <fullName evidence="1">Uncharacterized protein</fullName>
    </submittedName>
</protein>
<comment type="caution">
    <text evidence="1">The sequence shown here is derived from an EMBL/GenBank/DDBJ whole genome shotgun (WGS) entry which is preliminary data.</text>
</comment>
<sequence length="184" mass="20783">MVEGGHMVARLGKAPWFESFDVDAEVEELLAHIERCTGFALPERQRDVIMTHAMAKLDRTRQAYLEAKAAGKPVSTSRRAYLTDLQDTIFMAIPEENLARMPLSEQVLNDPSFYADAMHRAAAISEDELFMALSSSLKDMTVQDARAFVSKLWHGTIDDNARKYAEALKRPEREIMPRRPGNTV</sequence>